<dbReference type="PATRIC" id="fig|1461693.3.peg.1147"/>
<keyword evidence="3" id="KW-1185">Reference proteome</keyword>
<proteinExistence type="predicted"/>
<reference evidence="2 3" key="1">
    <citation type="submission" date="2013-04" db="EMBL/GenBank/DDBJ databases">
        <title>Shimia sp. 22II-S11-Z10 Genome Sequencing.</title>
        <authorList>
            <person name="Lai Q."/>
            <person name="Li G."/>
            <person name="Shao Z."/>
        </authorList>
    </citation>
    <scope>NUCLEOTIDE SEQUENCE [LARGE SCALE GENOMIC DNA]</scope>
    <source>
        <strain evidence="3">22II-S11-Z10</strain>
    </source>
</reference>
<dbReference type="OrthoDB" id="8116725at2"/>
<evidence type="ECO:0000313" key="3">
    <source>
        <dbReference type="Proteomes" id="UP000024836"/>
    </source>
</evidence>
<evidence type="ECO:0000259" key="1">
    <source>
        <dbReference type="Pfam" id="PF06568"/>
    </source>
</evidence>
<feature type="domain" description="YjiS-like" evidence="1">
    <location>
        <begin position="22"/>
        <end position="58"/>
    </location>
</feature>
<sequence>MTALSTHTAVPAGRSATGLDRLFARVAIWNNNRQTRRALSKLTARELDDIGLKRSDIERLF</sequence>
<comment type="caution">
    <text evidence="2">The sequence shown here is derived from an EMBL/GenBank/DDBJ whole genome shotgun (WGS) entry which is preliminary data.</text>
</comment>
<dbReference type="Proteomes" id="UP000024836">
    <property type="component" value="Unassembled WGS sequence"/>
</dbReference>
<dbReference type="InterPro" id="IPR009506">
    <property type="entry name" value="YjiS-like"/>
</dbReference>
<dbReference type="STRING" id="1461693.ATO10_05627"/>
<dbReference type="EMBL" id="AQQY01000002">
    <property type="protein sequence ID" value="KCV83065.1"/>
    <property type="molecule type" value="Genomic_DNA"/>
</dbReference>
<gene>
    <name evidence="2" type="ORF">ATO10_05627</name>
</gene>
<protein>
    <recommendedName>
        <fullName evidence="1">YjiS-like domain-containing protein</fullName>
    </recommendedName>
</protein>
<dbReference type="Pfam" id="PF06568">
    <property type="entry name" value="YjiS-like"/>
    <property type="match status" value="1"/>
</dbReference>
<accession>A0A058ZPA9</accession>
<organism evidence="2 3">
    <name type="scientific">Actibacterium atlanticum</name>
    <dbReference type="NCBI Taxonomy" id="1461693"/>
    <lineage>
        <taxon>Bacteria</taxon>
        <taxon>Pseudomonadati</taxon>
        <taxon>Pseudomonadota</taxon>
        <taxon>Alphaproteobacteria</taxon>
        <taxon>Rhodobacterales</taxon>
        <taxon>Roseobacteraceae</taxon>
        <taxon>Actibacterium</taxon>
    </lineage>
</organism>
<dbReference type="AlphaFoldDB" id="A0A058ZPA9"/>
<dbReference type="RefSeq" id="WP_035249118.1">
    <property type="nucleotide sequence ID" value="NZ_AQQY01000002.1"/>
</dbReference>
<evidence type="ECO:0000313" key="2">
    <source>
        <dbReference type="EMBL" id="KCV83065.1"/>
    </source>
</evidence>
<name>A0A058ZPA9_9RHOB</name>